<comment type="caution">
    <text evidence="2">The sequence shown here is derived from an EMBL/GenBank/DDBJ whole genome shotgun (WGS) entry which is preliminary data.</text>
</comment>
<organism evidence="2 3">
    <name type="scientific">Araneus ventricosus</name>
    <name type="common">Orbweaver spider</name>
    <name type="synonym">Epeira ventricosa</name>
    <dbReference type="NCBI Taxonomy" id="182803"/>
    <lineage>
        <taxon>Eukaryota</taxon>
        <taxon>Metazoa</taxon>
        <taxon>Ecdysozoa</taxon>
        <taxon>Arthropoda</taxon>
        <taxon>Chelicerata</taxon>
        <taxon>Arachnida</taxon>
        <taxon>Araneae</taxon>
        <taxon>Araneomorphae</taxon>
        <taxon>Entelegynae</taxon>
        <taxon>Araneoidea</taxon>
        <taxon>Araneidae</taxon>
        <taxon>Araneus</taxon>
    </lineage>
</organism>
<keyword evidence="3" id="KW-1185">Reference proteome</keyword>
<name>A0A4Y2U7W3_ARAVE</name>
<gene>
    <name evidence="1" type="ORF">AVEN_234078_1</name>
    <name evidence="2" type="ORF">AVEN_94302_1</name>
</gene>
<sequence length="99" mass="11401">MRTPRNSNPSITSNSCLRLLSSFFDSSVNNAPQSSLLSTYVFPLRFRIYELAIHTERRPKPETITVTWKSIQHGVTEIGKYLEIQPSPPRRAKSDRFPH</sequence>
<dbReference type="Proteomes" id="UP000499080">
    <property type="component" value="Unassembled WGS sequence"/>
</dbReference>
<dbReference type="EMBL" id="BGPR01034192">
    <property type="protein sequence ID" value="GBO08456.1"/>
    <property type="molecule type" value="Genomic_DNA"/>
</dbReference>
<evidence type="ECO:0000313" key="1">
    <source>
        <dbReference type="EMBL" id="GBO08456.1"/>
    </source>
</evidence>
<dbReference type="EMBL" id="BGPR01034259">
    <property type="protein sequence ID" value="GBO08563.1"/>
    <property type="molecule type" value="Genomic_DNA"/>
</dbReference>
<proteinExistence type="predicted"/>
<reference evidence="2 3" key="1">
    <citation type="journal article" date="2019" name="Sci. Rep.">
        <title>Orb-weaving spider Araneus ventricosus genome elucidates the spidroin gene catalogue.</title>
        <authorList>
            <person name="Kono N."/>
            <person name="Nakamura H."/>
            <person name="Ohtoshi R."/>
            <person name="Moran D.A.P."/>
            <person name="Shinohara A."/>
            <person name="Yoshida Y."/>
            <person name="Fujiwara M."/>
            <person name="Mori M."/>
            <person name="Tomita M."/>
            <person name="Arakawa K."/>
        </authorList>
    </citation>
    <scope>NUCLEOTIDE SEQUENCE [LARGE SCALE GENOMIC DNA]</scope>
</reference>
<evidence type="ECO:0000313" key="2">
    <source>
        <dbReference type="EMBL" id="GBO08563.1"/>
    </source>
</evidence>
<dbReference type="AlphaFoldDB" id="A0A4Y2U7W3"/>
<evidence type="ECO:0000313" key="3">
    <source>
        <dbReference type="Proteomes" id="UP000499080"/>
    </source>
</evidence>
<accession>A0A4Y2U7W3</accession>
<protein>
    <submittedName>
        <fullName evidence="2">Uncharacterized protein</fullName>
    </submittedName>
</protein>